<dbReference type="PANTHER" id="PTHR34856">
    <property type="entry name" value="PROTEIN NRFD"/>
    <property type="match status" value="1"/>
</dbReference>
<evidence type="ECO:0000256" key="2">
    <source>
        <dbReference type="ARBA" id="ARBA00008929"/>
    </source>
</evidence>
<organism evidence="8 9">
    <name type="scientific">Desulforhopalus singaporensis</name>
    <dbReference type="NCBI Taxonomy" id="91360"/>
    <lineage>
        <taxon>Bacteria</taxon>
        <taxon>Pseudomonadati</taxon>
        <taxon>Thermodesulfobacteriota</taxon>
        <taxon>Desulfobulbia</taxon>
        <taxon>Desulfobulbales</taxon>
        <taxon>Desulfocapsaceae</taxon>
        <taxon>Desulforhopalus</taxon>
    </lineage>
</organism>
<evidence type="ECO:0000256" key="4">
    <source>
        <dbReference type="ARBA" id="ARBA00022692"/>
    </source>
</evidence>
<evidence type="ECO:0000256" key="7">
    <source>
        <dbReference type="SAM" id="Phobius"/>
    </source>
</evidence>
<feature type="transmembrane region" description="Helical" evidence="7">
    <location>
        <begin position="357"/>
        <end position="376"/>
    </location>
</feature>
<feature type="transmembrane region" description="Helical" evidence="7">
    <location>
        <begin position="242"/>
        <end position="261"/>
    </location>
</feature>
<comment type="subcellular location">
    <subcellularLocation>
        <location evidence="1">Cell membrane</location>
        <topology evidence="1">Multi-pass membrane protein</topology>
    </subcellularLocation>
</comment>
<feature type="transmembrane region" description="Helical" evidence="7">
    <location>
        <begin position="163"/>
        <end position="181"/>
    </location>
</feature>
<dbReference type="Pfam" id="PF03916">
    <property type="entry name" value="NrfD"/>
    <property type="match status" value="1"/>
</dbReference>
<keyword evidence="3" id="KW-1003">Cell membrane</keyword>
<dbReference type="InterPro" id="IPR052049">
    <property type="entry name" value="Electron_transfer_protein"/>
</dbReference>
<feature type="transmembrane region" description="Helical" evidence="7">
    <location>
        <begin position="20"/>
        <end position="42"/>
    </location>
</feature>
<sequence length="392" mass="42239">MDGNISISSAPAAIRRPANLLLWLSLGCIAVGVCGAVYAQLVGHHHAFGNTREMPWGMLIGVYAYFAIISTGLCLLAAFSHAFGGNRMAPLANRMVWLSIITLLGAFTVIGLEIENPWRMPLGVVFHPNLTSNIWWMGTLYGLAVGVMLLELFLIVTRRYGGAILLGVLAAVAEALANSNLGSVFASLNARPFWYGSQLPVFFLACAVLSGSAAVVLFTHYSHILRQRKMSENTFNGLQTGAKIMVLMSFLVSLATAWKFANAYCGTQEMIMAADALVKGPLATNFWLFEIGIGLALPFVILVASRLRSLQAMSSAALMILVGQFFSRYNLVVSGQIVPQNQEVVGVADYLSYMPTAAEYLIVVAGVGVVALGFVLGERFLDATFTDKSNLH</sequence>
<evidence type="ECO:0000313" key="8">
    <source>
        <dbReference type="EMBL" id="SDO87726.1"/>
    </source>
</evidence>
<feature type="transmembrane region" description="Helical" evidence="7">
    <location>
        <begin position="201"/>
        <end position="221"/>
    </location>
</feature>
<evidence type="ECO:0000313" key="9">
    <source>
        <dbReference type="Proteomes" id="UP000199073"/>
    </source>
</evidence>
<name>A0A1H0N5E5_9BACT</name>
<dbReference type="PANTHER" id="PTHR34856:SF2">
    <property type="entry name" value="PROTEIN NRFD"/>
    <property type="match status" value="1"/>
</dbReference>
<evidence type="ECO:0000256" key="3">
    <source>
        <dbReference type="ARBA" id="ARBA00022475"/>
    </source>
</evidence>
<dbReference type="GO" id="GO:0005886">
    <property type="term" value="C:plasma membrane"/>
    <property type="evidence" value="ECO:0007669"/>
    <property type="project" value="UniProtKB-SubCell"/>
</dbReference>
<protein>
    <submittedName>
        <fullName evidence="8">Prokaryotic molybdopterin-containing oxidoreductase family, membrane subunit</fullName>
    </submittedName>
</protein>
<feature type="transmembrane region" description="Helical" evidence="7">
    <location>
        <begin position="286"/>
        <end position="304"/>
    </location>
</feature>
<dbReference type="OrthoDB" id="9772767at2"/>
<evidence type="ECO:0000256" key="5">
    <source>
        <dbReference type="ARBA" id="ARBA00022989"/>
    </source>
</evidence>
<feature type="transmembrane region" description="Helical" evidence="7">
    <location>
        <begin position="316"/>
        <end position="337"/>
    </location>
</feature>
<gene>
    <name evidence="8" type="ORF">SAMN05660330_01249</name>
</gene>
<reference evidence="8 9" key="1">
    <citation type="submission" date="2016-10" db="EMBL/GenBank/DDBJ databases">
        <authorList>
            <person name="de Groot N.N."/>
        </authorList>
    </citation>
    <scope>NUCLEOTIDE SEQUENCE [LARGE SCALE GENOMIC DNA]</scope>
    <source>
        <strain evidence="8 9">DSM 12130</strain>
    </source>
</reference>
<feature type="transmembrane region" description="Helical" evidence="7">
    <location>
        <begin position="134"/>
        <end position="156"/>
    </location>
</feature>
<accession>A0A1H0N5E5</accession>
<keyword evidence="6 7" id="KW-0472">Membrane</keyword>
<dbReference type="AlphaFoldDB" id="A0A1H0N5E5"/>
<feature type="transmembrane region" description="Helical" evidence="7">
    <location>
        <begin position="95"/>
        <end position="114"/>
    </location>
</feature>
<dbReference type="STRING" id="91360.SAMN05660330_01249"/>
<keyword evidence="9" id="KW-1185">Reference proteome</keyword>
<dbReference type="InterPro" id="IPR005614">
    <property type="entry name" value="NrfD-like"/>
</dbReference>
<proteinExistence type="inferred from homology"/>
<comment type="similarity">
    <text evidence="2">Belongs to the NrfD family.</text>
</comment>
<evidence type="ECO:0000256" key="1">
    <source>
        <dbReference type="ARBA" id="ARBA00004651"/>
    </source>
</evidence>
<keyword evidence="4 7" id="KW-0812">Transmembrane</keyword>
<keyword evidence="5 7" id="KW-1133">Transmembrane helix</keyword>
<dbReference type="EMBL" id="FNJI01000007">
    <property type="protein sequence ID" value="SDO87726.1"/>
    <property type="molecule type" value="Genomic_DNA"/>
</dbReference>
<evidence type="ECO:0000256" key="6">
    <source>
        <dbReference type="ARBA" id="ARBA00023136"/>
    </source>
</evidence>
<dbReference type="Proteomes" id="UP000199073">
    <property type="component" value="Unassembled WGS sequence"/>
</dbReference>
<feature type="transmembrane region" description="Helical" evidence="7">
    <location>
        <begin position="62"/>
        <end position="83"/>
    </location>
</feature>
<dbReference type="RefSeq" id="WP_092220870.1">
    <property type="nucleotide sequence ID" value="NZ_FNJI01000007.1"/>
</dbReference>